<sequence length="71" mass="8567">MRYIYSKNNYSHSIEKADFSLINEFFRHLEVDDQFKKFILYLKIFVSKIFIANKACYITIISIKSEICFNI</sequence>
<dbReference type="EMBL" id="REGN01000840">
    <property type="protein sequence ID" value="RNA38674.1"/>
    <property type="molecule type" value="Genomic_DNA"/>
</dbReference>
<comment type="caution">
    <text evidence="1">The sequence shown here is derived from an EMBL/GenBank/DDBJ whole genome shotgun (WGS) entry which is preliminary data.</text>
</comment>
<name>A0A3M7SS66_BRAPC</name>
<evidence type="ECO:0000313" key="2">
    <source>
        <dbReference type="Proteomes" id="UP000276133"/>
    </source>
</evidence>
<organism evidence="1 2">
    <name type="scientific">Brachionus plicatilis</name>
    <name type="common">Marine rotifer</name>
    <name type="synonym">Brachionus muelleri</name>
    <dbReference type="NCBI Taxonomy" id="10195"/>
    <lineage>
        <taxon>Eukaryota</taxon>
        <taxon>Metazoa</taxon>
        <taxon>Spiralia</taxon>
        <taxon>Gnathifera</taxon>
        <taxon>Rotifera</taxon>
        <taxon>Eurotatoria</taxon>
        <taxon>Monogononta</taxon>
        <taxon>Pseudotrocha</taxon>
        <taxon>Ploima</taxon>
        <taxon>Brachionidae</taxon>
        <taxon>Brachionus</taxon>
    </lineage>
</organism>
<protein>
    <submittedName>
        <fullName evidence="1">Uncharacterized protein</fullName>
    </submittedName>
</protein>
<reference evidence="1 2" key="1">
    <citation type="journal article" date="2018" name="Sci. Rep.">
        <title>Genomic signatures of local adaptation to the degree of environmental predictability in rotifers.</title>
        <authorList>
            <person name="Franch-Gras L."/>
            <person name="Hahn C."/>
            <person name="Garcia-Roger E.M."/>
            <person name="Carmona M.J."/>
            <person name="Serra M."/>
            <person name="Gomez A."/>
        </authorList>
    </citation>
    <scope>NUCLEOTIDE SEQUENCE [LARGE SCALE GENOMIC DNA]</scope>
    <source>
        <strain evidence="1">HYR1</strain>
    </source>
</reference>
<dbReference type="Proteomes" id="UP000276133">
    <property type="component" value="Unassembled WGS sequence"/>
</dbReference>
<keyword evidence="2" id="KW-1185">Reference proteome</keyword>
<dbReference type="AlphaFoldDB" id="A0A3M7SS66"/>
<evidence type="ECO:0000313" key="1">
    <source>
        <dbReference type="EMBL" id="RNA38674.1"/>
    </source>
</evidence>
<gene>
    <name evidence="1" type="ORF">BpHYR1_008195</name>
</gene>
<proteinExistence type="predicted"/>
<accession>A0A3M7SS66</accession>